<reference evidence="3" key="1">
    <citation type="submission" date="2016-06" db="EMBL/GenBank/DDBJ databases">
        <authorList>
            <person name="Zhan P."/>
        </authorList>
    </citation>
    <scope>NUCLEOTIDE SEQUENCE [LARGE SCALE GENOMIC DNA]</scope>
    <source>
        <strain evidence="3">T28</strain>
    </source>
</reference>
<dbReference type="PIRSF" id="PIRSF031644">
    <property type="entry name" value="UCP031644"/>
    <property type="match status" value="1"/>
</dbReference>
<dbReference type="InterPro" id="IPR008319">
    <property type="entry name" value="GyrI-like_CCH_Lin2189-like"/>
</dbReference>
<dbReference type="AlphaFoldDB" id="A0A1B7Z853"/>
<dbReference type="STRING" id="1836467.BTR34_18095"/>
<evidence type="ECO:0000313" key="3">
    <source>
        <dbReference type="Proteomes" id="UP000092164"/>
    </source>
</evidence>
<evidence type="ECO:0000259" key="1">
    <source>
        <dbReference type="Pfam" id="PF06445"/>
    </source>
</evidence>
<dbReference type="Proteomes" id="UP000092164">
    <property type="component" value="Unassembled WGS sequence"/>
</dbReference>
<dbReference type="InterPro" id="IPR029442">
    <property type="entry name" value="GyrI-like"/>
</dbReference>
<evidence type="ECO:0000313" key="2">
    <source>
        <dbReference type="EMBL" id="OBR38872.1"/>
    </source>
</evidence>
<dbReference type="RefSeq" id="WP_068484692.1">
    <property type="nucleotide sequence ID" value="NZ_CP018760.1"/>
</dbReference>
<dbReference type="KEGG" id="mart:BTR34_18095"/>
<sequence length="209" mass="24854">MQVKHEWRKKEKSIYLPKTKPELITIPEYQFITLHGQGNPNSDYFNEHIQALYSVSYAIKMTLKKLSNTPENYKDWTVYPLEGIWDITEKEKQNFKGKINKDELVFDLMIRQPSFVNESFFNEMLELTKKKKPQKLLNKLHFKTINEGPSIQMLHIGSYNNEKESFIKMEAYAESLGLLRKSKIHKEIYLSDFRKVDEAKLKTILRFQV</sequence>
<dbReference type="OrthoDB" id="4772335at2"/>
<name>A0A1B7Z853_9FLAO</name>
<gene>
    <name evidence="2" type="ORF">A9200_04190</name>
</gene>
<dbReference type="Pfam" id="PF06445">
    <property type="entry name" value="GyrI-like"/>
    <property type="match status" value="1"/>
</dbReference>
<proteinExistence type="predicted"/>
<feature type="domain" description="GyrI-like small molecule binding" evidence="1">
    <location>
        <begin position="20"/>
        <end position="205"/>
    </location>
</feature>
<organism evidence="2 3">
    <name type="scientific">Maribacter hydrothermalis</name>
    <dbReference type="NCBI Taxonomy" id="1836467"/>
    <lineage>
        <taxon>Bacteria</taxon>
        <taxon>Pseudomonadati</taxon>
        <taxon>Bacteroidota</taxon>
        <taxon>Flavobacteriia</taxon>
        <taxon>Flavobacteriales</taxon>
        <taxon>Flavobacteriaceae</taxon>
        <taxon>Maribacter</taxon>
    </lineage>
</organism>
<dbReference type="EMBL" id="LZFP01000012">
    <property type="protein sequence ID" value="OBR38872.1"/>
    <property type="molecule type" value="Genomic_DNA"/>
</dbReference>
<keyword evidence="3" id="KW-1185">Reference proteome</keyword>
<dbReference type="InterPro" id="IPR011256">
    <property type="entry name" value="Reg_factor_effector_dom_sf"/>
</dbReference>
<accession>A0A1B7Z853</accession>
<comment type="caution">
    <text evidence="2">The sequence shown here is derived from an EMBL/GenBank/DDBJ whole genome shotgun (WGS) entry which is preliminary data.</text>
</comment>
<protein>
    <recommendedName>
        <fullName evidence="1">GyrI-like small molecule binding domain-containing protein</fullName>
    </recommendedName>
</protein>
<dbReference type="Gene3D" id="3.20.80.10">
    <property type="entry name" value="Regulatory factor, effector binding domain"/>
    <property type="match status" value="1"/>
</dbReference>